<feature type="domain" description="Carboxymuconolactone decarboxylase-like" evidence="1">
    <location>
        <begin position="78"/>
        <end position="141"/>
    </location>
</feature>
<dbReference type="SUPFAM" id="SSF69118">
    <property type="entry name" value="AhpD-like"/>
    <property type="match status" value="1"/>
</dbReference>
<evidence type="ECO:0000313" key="3">
    <source>
        <dbReference type="Proteomes" id="UP000245678"/>
    </source>
</evidence>
<dbReference type="InterPro" id="IPR004675">
    <property type="entry name" value="AhpD_core"/>
</dbReference>
<accession>A0A316H9C3</accession>
<dbReference type="EMBL" id="QGHA01000006">
    <property type="protein sequence ID" value="PWK76600.1"/>
    <property type="molecule type" value="Genomic_DNA"/>
</dbReference>
<dbReference type="NCBIfam" id="TIGR00778">
    <property type="entry name" value="ahpD_dom"/>
    <property type="match status" value="1"/>
</dbReference>
<sequence length="212" mass="23545">MFSGFISPTVQSFYNINAFPVHHYTMHGRLILIQMETLFEVPARNQVSEANQNIFDMLQKSLGFVPNLYANFAYSEHALPAFLAAQNAKTSLTGKEKEIVNLIVSQVNNCEYCLAAHSKFAKMNGFNDEQIMEIRSGRASFNPKYDALVKLAKSVAENKGHGDQSIVDNFIANGYSKGSVIDVIFLTGLRIITNYVYAVTNPPVDFPPVPAL</sequence>
<dbReference type="Pfam" id="PF02627">
    <property type="entry name" value="CMD"/>
    <property type="match status" value="1"/>
</dbReference>
<comment type="caution">
    <text evidence="2">The sequence shown here is derived from an EMBL/GenBank/DDBJ whole genome shotgun (WGS) entry which is preliminary data.</text>
</comment>
<reference evidence="2 3" key="1">
    <citation type="submission" date="2018-05" db="EMBL/GenBank/DDBJ databases">
        <title>Genomic Encyclopedia of Archaeal and Bacterial Type Strains, Phase II (KMG-II): from individual species to whole genera.</title>
        <authorList>
            <person name="Goeker M."/>
        </authorList>
    </citation>
    <scope>NUCLEOTIDE SEQUENCE [LARGE SCALE GENOMIC DNA]</scope>
    <source>
        <strain evidence="2 3">DSM 19975</strain>
    </source>
</reference>
<name>A0A316H9C3_9SPHI</name>
<dbReference type="AlphaFoldDB" id="A0A316H9C3"/>
<proteinExistence type="predicted"/>
<dbReference type="PANTHER" id="PTHR35446:SF3">
    <property type="entry name" value="CMD DOMAIN-CONTAINING PROTEIN"/>
    <property type="match status" value="1"/>
</dbReference>
<dbReference type="Proteomes" id="UP000245678">
    <property type="component" value="Unassembled WGS sequence"/>
</dbReference>
<gene>
    <name evidence="2" type="ORF">LX99_03467</name>
</gene>
<evidence type="ECO:0000259" key="1">
    <source>
        <dbReference type="Pfam" id="PF02627"/>
    </source>
</evidence>
<dbReference type="InterPro" id="IPR029032">
    <property type="entry name" value="AhpD-like"/>
</dbReference>
<keyword evidence="3" id="KW-1185">Reference proteome</keyword>
<evidence type="ECO:0000313" key="2">
    <source>
        <dbReference type="EMBL" id="PWK76600.1"/>
    </source>
</evidence>
<dbReference type="InterPro" id="IPR003779">
    <property type="entry name" value="CMD-like"/>
</dbReference>
<dbReference type="PANTHER" id="PTHR35446">
    <property type="entry name" value="SI:CH211-175M2.5"/>
    <property type="match status" value="1"/>
</dbReference>
<dbReference type="Gene3D" id="1.20.1290.10">
    <property type="entry name" value="AhpD-like"/>
    <property type="match status" value="1"/>
</dbReference>
<organism evidence="2 3">
    <name type="scientific">Mucilaginibacter oryzae</name>
    <dbReference type="NCBI Taxonomy" id="468058"/>
    <lineage>
        <taxon>Bacteria</taxon>
        <taxon>Pseudomonadati</taxon>
        <taxon>Bacteroidota</taxon>
        <taxon>Sphingobacteriia</taxon>
        <taxon>Sphingobacteriales</taxon>
        <taxon>Sphingobacteriaceae</taxon>
        <taxon>Mucilaginibacter</taxon>
    </lineage>
</organism>
<dbReference type="GO" id="GO:0051920">
    <property type="term" value="F:peroxiredoxin activity"/>
    <property type="evidence" value="ECO:0007669"/>
    <property type="project" value="InterPro"/>
</dbReference>
<keyword evidence="2" id="KW-0575">Peroxidase</keyword>
<protein>
    <submittedName>
        <fullName evidence="2">Putative peroxidase-related enzyme</fullName>
    </submittedName>
</protein>
<keyword evidence="2" id="KW-0560">Oxidoreductase</keyword>